<comment type="caution">
    <text evidence="3">The sequence shown here is derived from an EMBL/GenBank/DDBJ whole genome shotgun (WGS) entry which is preliminary data.</text>
</comment>
<keyword evidence="2" id="KW-0472">Membrane</keyword>
<evidence type="ECO:0000313" key="4">
    <source>
        <dbReference type="Proteomes" id="UP000249619"/>
    </source>
</evidence>
<feature type="transmembrane region" description="Helical" evidence="2">
    <location>
        <begin position="27"/>
        <end position="46"/>
    </location>
</feature>
<dbReference type="Proteomes" id="UP000249619">
    <property type="component" value="Unassembled WGS sequence"/>
</dbReference>
<keyword evidence="2" id="KW-1133">Transmembrane helix</keyword>
<dbReference type="PANTHER" id="PTHR42085:SF1">
    <property type="entry name" value="F-BOX DOMAIN-CONTAINING PROTEIN"/>
    <property type="match status" value="1"/>
</dbReference>
<organism evidence="3 4">
    <name type="scientific">Stemphylium lycopersici</name>
    <name type="common">Tomato gray leaf spot disease fungus</name>
    <name type="synonym">Thyrospora lycopersici</name>
    <dbReference type="NCBI Taxonomy" id="183478"/>
    <lineage>
        <taxon>Eukaryota</taxon>
        <taxon>Fungi</taxon>
        <taxon>Dikarya</taxon>
        <taxon>Ascomycota</taxon>
        <taxon>Pezizomycotina</taxon>
        <taxon>Dothideomycetes</taxon>
        <taxon>Pleosporomycetidae</taxon>
        <taxon>Pleosporales</taxon>
        <taxon>Pleosporineae</taxon>
        <taxon>Pleosporaceae</taxon>
        <taxon>Stemphylium</taxon>
    </lineage>
</organism>
<dbReference type="PANTHER" id="PTHR42085">
    <property type="entry name" value="F-BOX DOMAIN-CONTAINING PROTEIN"/>
    <property type="match status" value="1"/>
</dbReference>
<dbReference type="InterPro" id="IPR038883">
    <property type="entry name" value="AN11006-like"/>
</dbReference>
<name>A0A364MZ52_STELY</name>
<proteinExistence type="predicted"/>
<dbReference type="EMBL" id="QGDH01000096">
    <property type="protein sequence ID" value="RAR07768.1"/>
    <property type="molecule type" value="Genomic_DNA"/>
</dbReference>
<evidence type="ECO:0000256" key="1">
    <source>
        <dbReference type="SAM" id="MobiDB-lite"/>
    </source>
</evidence>
<accession>A0A364MZ52</accession>
<feature type="compositionally biased region" description="Low complexity" evidence="1">
    <location>
        <begin position="166"/>
        <end position="185"/>
    </location>
</feature>
<protein>
    <submittedName>
        <fullName evidence="3">Uncharacterized protein</fullName>
    </submittedName>
</protein>
<sequence>MVSTTIKSDGLASWWTTLPSSEYAAQLWVRSWTTLAAVILPLLLLVSIKQYRRMQQQAQKPFPFLDLPQELRDMVYEHFLDDPVYPAPAATSYQQSTLDWIRPGRWTLSTSSSASKARSGSKWIFLANKQVYAEYMDMLCKRRTFHFTVSPQTYKPVAEPIPSPTSTPTTTTTTTSPSSSSSSSNPPVPTIWQISPLTLSKIHHSTLSLTTTSSMLGVTDPRSMTSSSWTLGRLMRQQLRHMSSITSFTLDAKALGDPLWNPLWIWFHASQSLKMLGTRDSDTVPVGPRLTRITFSLDTWSPGENFLEREGEEWEWFCGRGHNVGRHGGRDTTVREFCALLYRECEVCRGEEEALEG</sequence>
<evidence type="ECO:0000256" key="2">
    <source>
        <dbReference type="SAM" id="Phobius"/>
    </source>
</evidence>
<reference evidence="4" key="1">
    <citation type="submission" date="2018-05" db="EMBL/GenBank/DDBJ databases">
        <title>Draft genome sequence of Stemphylium lycopersici strain CIDEFI 213.</title>
        <authorList>
            <person name="Medina R."/>
            <person name="Franco M.E.E."/>
            <person name="Lucentini C.G."/>
            <person name="Saparrat M.C.N."/>
            <person name="Balatti P.A."/>
        </authorList>
    </citation>
    <scope>NUCLEOTIDE SEQUENCE [LARGE SCALE GENOMIC DNA]</scope>
    <source>
        <strain evidence="4">CIDEFI 213</strain>
    </source>
</reference>
<gene>
    <name evidence="3" type="ORF">DDE83_006335</name>
</gene>
<feature type="region of interest" description="Disordered" evidence="1">
    <location>
        <begin position="156"/>
        <end position="188"/>
    </location>
</feature>
<evidence type="ECO:0000313" key="3">
    <source>
        <dbReference type="EMBL" id="RAR07768.1"/>
    </source>
</evidence>
<dbReference type="AlphaFoldDB" id="A0A364MZ52"/>
<keyword evidence="2" id="KW-0812">Transmembrane</keyword>
<keyword evidence="4" id="KW-1185">Reference proteome</keyword>